<feature type="compositionally biased region" description="Low complexity" evidence="1">
    <location>
        <begin position="453"/>
        <end position="463"/>
    </location>
</feature>
<gene>
    <name evidence="2" type="ORF">LTR05_003318</name>
</gene>
<dbReference type="AlphaFoldDB" id="A0AAN7T610"/>
<dbReference type="GO" id="GO:0005096">
    <property type="term" value="F:GTPase activator activity"/>
    <property type="evidence" value="ECO:0007669"/>
    <property type="project" value="InterPro"/>
</dbReference>
<evidence type="ECO:0000256" key="1">
    <source>
        <dbReference type="SAM" id="MobiDB-lite"/>
    </source>
</evidence>
<dbReference type="PANTHER" id="PTHR35140">
    <property type="entry name" value="MITOTIC CHECK POINT PROTEIN BFA1"/>
    <property type="match status" value="1"/>
</dbReference>
<feature type="compositionally biased region" description="Polar residues" evidence="1">
    <location>
        <begin position="387"/>
        <end position="408"/>
    </location>
</feature>
<feature type="region of interest" description="Disordered" evidence="1">
    <location>
        <begin position="664"/>
        <end position="720"/>
    </location>
</feature>
<feature type="compositionally biased region" description="Basic and acidic residues" evidence="1">
    <location>
        <begin position="421"/>
        <end position="432"/>
    </location>
</feature>
<keyword evidence="3" id="KW-1185">Reference proteome</keyword>
<feature type="region of interest" description="Disordered" evidence="1">
    <location>
        <begin position="1"/>
        <end position="26"/>
    </location>
</feature>
<dbReference type="PANTHER" id="PTHR35140:SF1">
    <property type="entry name" value="MITOTIC CHECK POINT PROTEIN BFA1"/>
    <property type="match status" value="1"/>
</dbReference>
<proteinExistence type="predicted"/>
<feature type="compositionally biased region" description="Polar residues" evidence="1">
    <location>
        <begin position="214"/>
        <end position="226"/>
    </location>
</feature>
<feature type="region of interest" description="Disordered" evidence="1">
    <location>
        <begin position="40"/>
        <end position="67"/>
    </location>
</feature>
<feature type="compositionally biased region" description="Polar residues" evidence="1">
    <location>
        <begin position="675"/>
        <end position="699"/>
    </location>
</feature>
<reference evidence="2 3" key="1">
    <citation type="submission" date="2023-08" db="EMBL/GenBank/DDBJ databases">
        <title>Black Yeasts Isolated from many extreme environments.</title>
        <authorList>
            <person name="Coleine C."/>
            <person name="Stajich J.E."/>
            <person name="Selbmann L."/>
        </authorList>
    </citation>
    <scope>NUCLEOTIDE SEQUENCE [LARGE SCALE GENOMIC DNA]</scope>
    <source>
        <strain evidence="2 3">CCFEE 5910</strain>
    </source>
</reference>
<feature type="compositionally biased region" description="Acidic residues" evidence="1">
    <location>
        <begin position="16"/>
        <end position="25"/>
    </location>
</feature>
<dbReference type="GO" id="GO:1990334">
    <property type="term" value="C:Bfa1-Bub2 complex"/>
    <property type="evidence" value="ECO:0007669"/>
    <property type="project" value="InterPro"/>
</dbReference>
<comment type="caution">
    <text evidence="2">The sequence shown here is derived from an EMBL/GenBank/DDBJ whole genome shotgun (WGS) entry which is preliminary data.</text>
</comment>
<evidence type="ECO:0000313" key="3">
    <source>
        <dbReference type="Proteomes" id="UP001309876"/>
    </source>
</evidence>
<dbReference type="GO" id="GO:0044732">
    <property type="term" value="C:mitotic spindle pole body"/>
    <property type="evidence" value="ECO:0007669"/>
    <property type="project" value="TreeGrafter"/>
</dbReference>
<feature type="compositionally biased region" description="Polar residues" evidence="1">
    <location>
        <begin position="337"/>
        <end position="351"/>
    </location>
</feature>
<feature type="compositionally biased region" description="Low complexity" evidence="1">
    <location>
        <begin position="504"/>
        <end position="518"/>
    </location>
</feature>
<feature type="region of interest" description="Disordered" evidence="1">
    <location>
        <begin position="209"/>
        <end position="244"/>
    </location>
</feature>
<dbReference type="Proteomes" id="UP001309876">
    <property type="component" value="Unassembled WGS sequence"/>
</dbReference>
<dbReference type="EMBL" id="JAVRRJ010000002">
    <property type="protein sequence ID" value="KAK5089094.1"/>
    <property type="molecule type" value="Genomic_DNA"/>
</dbReference>
<feature type="compositionally biased region" description="Polar residues" evidence="1">
    <location>
        <begin position="560"/>
        <end position="574"/>
    </location>
</feature>
<feature type="compositionally biased region" description="Basic and acidic residues" evidence="1">
    <location>
        <begin position="536"/>
        <end position="551"/>
    </location>
</feature>
<feature type="compositionally biased region" description="Basic and acidic residues" evidence="1">
    <location>
        <begin position="473"/>
        <end position="488"/>
    </location>
</feature>
<feature type="compositionally biased region" description="Low complexity" evidence="1">
    <location>
        <begin position="53"/>
        <end position="62"/>
    </location>
</feature>
<feature type="compositionally biased region" description="Low complexity" evidence="1">
    <location>
        <begin position="283"/>
        <end position="298"/>
    </location>
</feature>
<feature type="region of interest" description="Disordered" evidence="1">
    <location>
        <begin position="382"/>
        <end position="612"/>
    </location>
</feature>
<feature type="compositionally biased region" description="Polar residues" evidence="1">
    <location>
        <begin position="519"/>
        <end position="528"/>
    </location>
</feature>
<feature type="region of interest" description="Disordered" evidence="1">
    <location>
        <begin position="331"/>
        <end position="351"/>
    </location>
</feature>
<dbReference type="InterPro" id="IPR034586">
    <property type="entry name" value="Bfa1/Byr4"/>
</dbReference>
<name>A0AAN7T610_9EURO</name>
<feature type="region of interest" description="Disordered" evidence="1">
    <location>
        <begin position="272"/>
        <end position="303"/>
    </location>
</feature>
<accession>A0AAN7T610</accession>
<evidence type="ECO:0000313" key="2">
    <source>
        <dbReference type="EMBL" id="KAK5089094.1"/>
    </source>
</evidence>
<protein>
    <submittedName>
        <fullName evidence="2">Uncharacterized protein</fullName>
    </submittedName>
</protein>
<dbReference type="GO" id="GO:0031578">
    <property type="term" value="P:mitotic spindle orientation checkpoint signaling"/>
    <property type="evidence" value="ECO:0007669"/>
    <property type="project" value="TreeGrafter"/>
</dbReference>
<organism evidence="2 3">
    <name type="scientific">Lithohypha guttulata</name>
    <dbReference type="NCBI Taxonomy" id="1690604"/>
    <lineage>
        <taxon>Eukaryota</taxon>
        <taxon>Fungi</taxon>
        <taxon>Dikarya</taxon>
        <taxon>Ascomycota</taxon>
        <taxon>Pezizomycotina</taxon>
        <taxon>Eurotiomycetes</taxon>
        <taxon>Chaetothyriomycetidae</taxon>
        <taxon>Chaetothyriales</taxon>
        <taxon>Trichomeriaceae</taxon>
        <taxon>Lithohypha</taxon>
    </lineage>
</organism>
<sequence length="1046" mass="114978">MEVAGLKNMNSSPDVENWDDDDFDTSDNIHLRTASAATSVLSHPQLNHRDSTSSRLSIRSDSNQGDEHWDVLVDEQSSVKDALTIAKSKGIPLPSNLPRSALEGGTIRRLGGKVVKKAIADDWSEDLDFASAPTQLRLTKPEERDLSESLRQISAAFHASPKSPEEKNILDTIKSPKSRLAATPLSLENFRDVDEDADFRDVPTIRVAKHRSPQKLQSVQTASVQPSPEELEDGLEIPSDGKLRLSTKKLSPRTPLTVDDFDAEWAEGSLGTRHAGTRRAGMSNRSSSISAMSPSVSSAFTAESEEDGLDGLVLPQGPVNFNDILKRRQDSEKENLAPQQFSSPQQTKPTQTLLKEEDWAEDLVIPNGKAFDNARLTLHRNVKVKNQRSTSPSKIKTTTLNFTSSKTPGSMPRPRFGFGNERQERPRSHLEPVSETGAPIQRYQRPTSRLGHNTNSSISSIPAPATPTPSTPSRRDLRNATSRIDMRHQPPTTTNAQLLRAKRSIPTIDSISSPTRSTFNRPPSRQDGSSSRLRPRSPERPESRLGIDRRNAPFLPAGASISQSQHVSIKTSAPRSIRRNDSDGSGEHMTAAQKSLSRLAGVRPQTPGKGRSDYSIAELAAQAKKTMNKPLRRRNWGDGSELESFDDLPTSVTAEAKYTKLPIARGPPRSLRSKIGQQSQAAMSSTSLVSVRSGTETPVPTTPLSPPRLHDAPAHHPFSNMPRFARDTAASRIAREQTRSFSTTFHNMRGEPLQPVSTNAKATIISKPTYGSSLRRKKPVQQKPHLIKPLGGEYNRPKEEKGMYYNPVLCRWEGNDTALAPFDVPDFLPQQPSPGDGRNSNIKVGSTIGVSSPAQPTGKPNLALIMNVGSTTGVQLVNGMVFDPRQMKWLKVAHGERGDSIRSGTGSVQLEEEEDVFAGLEDLKEESENMSSMHGDTRDRSVSAIDPFAASDDKLVIGDEEDAAHVSGHSGDEFAVSEEFDVGPEFVRRQRSEEERWRRKVEKWLRSEAEVAEDDVEGPTGWRWAVRDFFNVGEGASNAQGLMITI</sequence>